<keyword evidence="1" id="KW-0813">Transport</keyword>
<name>A0A926E2M5_9FIRM</name>
<dbReference type="InterPro" id="IPR050873">
    <property type="entry name" value="V-ATPase_V0D/AC39_subunit"/>
</dbReference>
<evidence type="ECO:0000313" key="4">
    <source>
        <dbReference type="Proteomes" id="UP000610760"/>
    </source>
</evidence>
<reference evidence="3" key="1">
    <citation type="submission" date="2020-08" db="EMBL/GenBank/DDBJ databases">
        <title>Genome public.</title>
        <authorList>
            <person name="Liu C."/>
            <person name="Sun Q."/>
        </authorList>
    </citation>
    <scope>NUCLEOTIDE SEQUENCE</scope>
    <source>
        <strain evidence="3">NSJ-33</strain>
    </source>
</reference>
<evidence type="ECO:0000256" key="1">
    <source>
        <dbReference type="ARBA" id="ARBA00022448"/>
    </source>
</evidence>
<dbReference type="GO" id="GO:0046961">
    <property type="term" value="F:proton-transporting ATPase activity, rotational mechanism"/>
    <property type="evidence" value="ECO:0007669"/>
    <property type="project" value="InterPro"/>
</dbReference>
<evidence type="ECO:0000256" key="2">
    <source>
        <dbReference type="ARBA" id="ARBA00023065"/>
    </source>
</evidence>
<dbReference type="EMBL" id="JACRSV010000001">
    <property type="protein sequence ID" value="MBC8558969.1"/>
    <property type="molecule type" value="Genomic_DNA"/>
</dbReference>
<comment type="caution">
    <text evidence="3">The sequence shown here is derived from an EMBL/GenBank/DDBJ whole genome shotgun (WGS) entry which is preliminary data.</text>
</comment>
<keyword evidence="2" id="KW-0406">Ion transport</keyword>
<sequence length="345" mass="40127">MLNSFSSNAILTKVHAIFGKRLTPSDFSQMARKSDVGEVAAFLKENPSYQKALKNINETEIHRGQLESLIKKDLYYKYSSLRRYDFSDNGFYDFILTRVEVDEILRCLMLIGAGQTEGFIIEMPSYLMHHTSFNLMVLTQVKNLDELIEALSGTPYAAILRRLRRDDGTADYLHCEFALYSYYYQFLFDSVDKHFRGATKKALKEIMQAEIEAHNVEIIFRLKYFHHMDAEQIKPLLFPYRYHLNDEKLEKILEAKTIAEMTGIAKIVRPGEEMHKGVPEGFMEYYTHSYCYRIYKRQLHGTTKAAVAMYAFIALRNIEVQNIITVIEGVRYGQPQDEILSLLIL</sequence>
<dbReference type="Proteomes" id="UP000610760">
    <property type="component" value="Unassembled WGS sequence"/>
</dbReference>
<dbReference type="InterPro" id="IPR044911">
    <property type="entry name" value="V-type_ATPase_csu/dsu_dom_3"/>
</dbReference>
<organism evidence="3 4">
    <name type="scientific">Fumia xinanensis</name>
    <dbReference type="NCBI Taxonomy" id="2763659"/>
    <lineage>
        <taxon>Bacteria</taxon>
        <taxon>Bacillati</taxon>
        <taxon>Bacillota</taxon>
        <taxon>Clostridia</taxon>
        <taxon>Eubacteriales</taxon>
        <taxon>Oscillospiraceae</taxon>
        <taxon>Fumia</taxon>
    </lineage>
</organism>
<dbReference type="SUPFAM" id="SSF103486">
    <property type="entry name" value="V-type ATP synthase subunit C"/>
    <property type="match status" value="1"/>
</dbReference>
<keyword evidence="4" id="KW-1185">Reference proteome</keyword>
<proteinExistence type="predicted"/>
<dbReference type="PANTHER" id="PTHR38682">
    <property type="entry name" value="V-TYPE ATP SYNTHASE SUBUNIT C"/>
    <property type="match status" value="1"/>
</dbReference>
<protein>
    <submittedName>
        <fullName evidence="3">V-type ATPase subunit</fullName>
    </submittedName>
</protein>
<dbReference type="InterPro" id="IPR036079">
    <property type="entry name" value="ATPase_csu/dsu_sf"/>
</dbReference>
<dbReference type="InterPro" id="IPR002843">
    <property type="entry name" value="ATPase_V0-cplx_csu/dsu"/>
</dbReference>
<dbReference type="Gene3D" id="1.10.132.50">
    <property type="entry name" value="ATP synthase (C/AC39) subunit, domain 3"/>
    <property type="match status" value="3"/>
</dbReference>
<dbReference type="Pfam" id="PF01992">
    <property type="entry name" value="vATP-synt_AC39"/>
    <property type="match status" value="1"/>
</dbReference>
<dbReference type="AlphaFoldDB" id="A0A926E2M5"/>
<gene>
    <name evidence="3" type="ORF">H8710_02680</name>
</gene>
<evidence type="ECO:0000313" key="3">
    <source>
        <dbReference type="EMBL" id="MBC8558969.1"/>
    </source>
</evidence>
<dbReference type="RefSeq" id="WP_249293863.1">
    <property type="nucleotide sequence ID" value="NZ_JACRSV010000001.1"/>
</dbReference>
<dbReference type="PANTHER" id="PTHR38682:SF1">
    <property type="entry name" value="V-TYPE ATP SYNTHASE SUBUNIT C"/>
    <property type="match status" value="1"/>
</dbReference>
<accession>A0A926E2M5</accession>